<sequence length="103" mass="11662">MIGTKNATIVVGFLILGYLAMAEETEIVLLKDDKFGQQPVIGDSPVKGLTIEEIGGYPPNLIHFKKRSSMQKRKNEFIRFGKRGGLSFEPVFQKRKNEFIRFG</sequence>
<organism evidence="1 2">
    <name type="scientific">Rhabditophanes sp. KR3021</name>
    <dbReference type="NCBI Taxonomy" id="114890"/>
    <lineage>
        <taxon>Eukaryota</taxon>
        <taxon>Metazoa</taxon>
        <taxon>Ecdysozoa</taxon>
        <taxon>Nematoda</taxon>
        <taxon>Chromadorea</taxon>
        <taxon>Rhabditida</taxon>
        <taxon>Tylenchina</taxon>
        <taxon>Panagrolaimomorpha</taxon>
        <taxon>Strongyloidoidea</taxon>
        <taxon>Alloionematidae</taxon>
        <taxon>Rhabditophanes</taxon>
    </lineage>
</organism>
<dbReference type="Proteomes" id="UP000095286">
    <property type="component" value="Unplaced"/>
</dbReference>
<protein>
    <submittedName>
        <fullName evidence="2">Uncharacterized protein</fullName>
    </submittedName>
</protein>
<reference evidence="2" key="1">
    <citation type="submission" date="2016-11" db="UniProtKB">
        <authorList>
            <consortium name="WormBaseParasite"/>
        </authorList>
    </citation>
    <scope>IDENTIFICATION</scope>
    <source>
        <strain evidence="2">KR3021</strain>
    </source>
</reference>
<name>A0AC35UCX7_9BILA</name>
<dbReference type="WBParaSite" id="RSKR_0001001000.1">
    <property type="protein sequence ID" value="RSKR_0001001000.1"/>
    <property type="gene ID" value="RSKR_0001001000"/>
</dbReference>
<accession>A0AC35UCX7</accession>
<evidence type="ECO:0000313" key="2">
    <source>
        <dbReference type="WBParaSite" id="RSKR_0001001000.1"/>
    </source>
</evidence>
<evidence type="ECO:0000313" key="1">
    <source>
        <dbReference type="Proteomes" id="UP000095286"/>
    </source>
</evidence>
<proteinExistence type="predicted"/>